<comment type="function">
    <text evidence="1">Core subunit of the mitochondrial membrane respiratory chain NADH dehydrogenase (Complex I) that is believed to belong to the minimal assembly required for catalysis. Complex I functions in the transfer of electrons from NADH to the respiratory chain. The immediate electron acceptor for the enzyme is believed to be ubiquinone.</text>
</comment>
<keyword evidence="8 17" id="KW-0812">Transmembrane</keyword>
<dbReference type="GO" id="GO:0016651">
    <property type="term" value="F:oxidoreductase activity, acting on NAD(P)H"/>
    <property type="evidence" value="ECO:0007669"/>
    <property type="project" value="InterPro"/>
</dbReference>
<dbReference type="GO" id="GO:0042773">
    <property type="term" value="P:ATP synthesis coupled electron transport"/>
    <property type="evidence" value="ECO:0007669"/>
    <property type="project" value="UniProtKB-UniRule"/>
</dbReference>
<keyword evidence="15 17" id="KW-0472">Membrane</keyword>
<evidence type="ECO:0000256" key="13">
    <source>
        <dbReference type="ARBA" id="ARBA00023075"/>
    </source>
</evidence>
<dbReference type="InterPro" id="IPR039428">
    <property type="entry name" value="NUOK/Mnh_C1-like"/>
</dbReference>
<evidence type="ECO:0000256" key="10">
    <source>
        <dbReference type="ARBA" id="ARBA00022982"/>
    </source>
</evidence>
<evidence type="ECO:0000256" key="15">
    <source>
        <dbReference type="ARBA" id="ARBA00023136"/>
    </source>
</evidence>
<dbReference type="Gene3D" id="1.10.287.3510">
    <property type="match status" value="1"/>
</dbReference>
<evidence type="ECO:0000256" key="5">
    <source>
        <dbReference type="ARBA" id="ARBA00016612"/>
    </source>
</evidence>
<comment type="similarity">
    <text evidence="3 17">Belongs to the complex I subunit 4L family.</text>
</comment>
<evidence type="ECO:0000256" key="9">
    <source>
        <dbReference type="ARBA" id="ARBA00022967"/>
    </source>
</evidence>
<comment type="subcellular location">
    <subcellularLocation>
        <location evidence="17">Mitochondrion inner membrane</location>
        <topology evidence="17">Multi-pass membrane protein</topology>
    </subcellularLocation>
    <subcellularLocation>
        <location evidence="2">Mitochondrion membrane</location>
        <topology evidence="2">Multi-pass membrane protein</topology>
    </subcellularLocation>
</comment>
<evidence type="ECO:0000256" key="2">
    <source>
        <dbReference type="ARBA" id="ARBA00004225"/>
    </source>
</evidence>
<accession>A0A0S2MQT1</accession>
<evidence type="ECO:0000256" key="6">
    <source>
        <dbReference type="ARBA" id="ARBA00022448"/>
    </source>
</evidence>
<feature type="transmembrane region" description="Helical" evidence="17">
    <location>
        <begin position="6"/>
        <end position="22"/>
    </location>
</feature>
<dbReference type="EC" id="7.1.1.2" evidence="4 17"/>
<proteinExistence type="inferred from homology"/>
<keyword evidence="9 17" id="KW-1278">Translocase</keyword>
<keyword evidence="17" id="KW-0999">Mitochondrion inner membrane</keyword>
<evidence type="ECO:0000256" key="1">
    <source>
        <dbReference type="ARBA" id="ARBA00003257"/>
    </source>
</evidence>
<comment type="catalytic activity">
    <reaction evidence="16 17">
        <text>a ubiquinone + NADH + 5 H(+)(in) = a ubiquinol + NAD(+) + 4 H(+)(out)</text>
        <dbReference type="Rhea" id="RHEA:29091"/>
        <dbReference type="Rhea" id="RHEA-COMP:9565"/>
        <dbReference type="Rhea" id="RHEA-COMP:9566"/>
        <dbReference type="ChEBI" id="CHEBI:15378"/>
        <dbReference type="ChEBI" id="CHEBI:16389"/>
        <dbReference type="ChEBI" id="CHEBI:17976"/>
        <dbReference type="ChEBI" id="CHEBI:57540"/>
        <dbReference type="ChEBI" id="CHEBI:57945"/>
        <dbReference type="EC" id="7.1.1.2"/>
    </reaction>
</comment>
<evidence type="ECO:0000256" key="3">
    <source>
        <dbReference type="ARBA" id="ARBA00010519"/>
    </source>
</evidence>
<dbReference type="Pfam" id="PF00420">
    <property type="entry name" value="Oxidored_q2"/>
    <property type="match status" value="1"/>
</dbReference>
<dbReference type="FunFam" id="1.10.287.3510:FF:000003">
    <property type="entry name" value="NADH-ubiquinone oxidoreductase chain 4L"/>
    <property type="match status" value="1"/>
</dbReference>
<keyword evidence="7 17" id="KW-0679">Respiratory chain</keyword>
<keyword evidence="13 17" id="KW-0830">Ubiquinone</keyword>
<sequence>MLILSLGFSSIMYLSGLVSFCLNRKHLLVMLLSLEYVILSLFFNLGLYLSFMDYEFYFLMIFLTMSVCEGVLGLSVLVSLMRTHGNDYFQSFSILW</sequence>
<dbReference type="AlphaFoldDB" id="A0A0S2MQT1"/>
<dbReference type="PANTHER" id="PTHR11434:SF0">
    <property type="entry name" value="NADH-UBIQUINONE OXIDOREDUCTASE CHAIN 4L"/>
    <property type="match status" value="1"/>
</dbReference>
<feature type="transmembrane region" description="Helical" evidence="17">
    <location>
        <begin position="29"/>
        <end position="51"/>
    </location>
</feature>
<dbReference type="GO" id="GO:0005743">
    <property type="term" value="C:mitochondrial inner membrane"/>
    <property type="evidence" value="ECO:0007669"/>
    <property type="project" value="UniProtKB-SubCell"/>
</dbReference>
<feature type="transmembrane region" description="Helical" evidence="17">
    <location>
        <begin position="57"/>
        <end position="80"/>
    </location>
</feature>
<evidence type="ECO:0000256" key="16">
    <source>
        <dbReference type="ARBA" id="ARBA00049551"/>
    </source>
</evidence>
<organism evidence="18">
    <name type="scientific">Hybosorus sp. HYB02</name>
    <dbReference type="NCBI Taxonomy" id="1205558"/>
    <lineage>
        <taxon>Eukaryota</taxon>
        <taxon>Metazoa</taxon>
        <taxon>Ecdysozoa</taxon>
        <taxon>Arthropoda</taxon>
        <taxon>Hexapoda</taxon>
        <taxon>Insecta</taxon>
        <taxon>Pterygota</taxon>
        <taxon>Neoptera</taxon>
        <taxon>Endopterygota</taxon>
        <taxon>Coleoptera</taxon>
        <taxon>Polyphaga</taxon>
        <taxon>Scarabaeiformia</taxon>
        <taxon>Hybosoridae</taxon>
        <taxon>Hybosorinae</taxon>
        <taxon>Hybosorus</taxon>
    </lineage>
</organism>
<dbReference type="EMBL" id="JX412807">
    <property type="protein sequence ID" value="ALO77080.1"/>
    <property type="molecule type" value="Genomic_DNA"/>
</dbReference>
<evidence type="ECO:0000256" key="8">
    <source>
        <dbReference type="ARBA" id="ARBA00022692"/>
    </source>
</evidence>
<reference evidence="18" key="1">
    <citation type="submission" date="2012-06" db="EMBL/GenBank/DDBJ databases">
        <title>Mitogenomics of the Coleoptera under dense taxon sampling.</title>
        <authorList>
            <person name="Timmermans M.J.T.N."/>
            <person name="Lim J."/>
            <person name="Dodsworth S."/>
            <person name="Haran J."/>
            <person name="Ahrens D."/>
            <person name="Bocak L."/>
            <person name="London A."/>
            <person name="Culverwell L."/>
            <person name="Vogler A.P."/>
        </authorList>
    </citation>
    <scope>NUCLEOTIDE SEQUENCE</scope>
</reference>
<evidence type="ECO:0000256" key="11">
    <source>
        <dbReference type="ARBA" id="ARBA00022989"/>
    </source>
</evidence>
<dbReference type="GO" id="GO:0030964">
    <property type="term" value="C:NADH dehydrogenase complex"/>
    <property type="evidence" value="ECO:0007669"/>
    <property type="project" value="TreeGrafter"/>
</dbReference>
<keyword evidence="12 17" id="KW-0520">NAD</keyword>
<evidence type="ECO:0000256" key="4">
    <source>
        <dbReference type="ARBA" id="ARBA00012944"/>
    </source>
</evidence>
<dbReference type="InterPro" id="IPR001133">
    <property type="entry name" value="NADH_UbQ_OxRdtase_chain4L/K"/>
</dbReference>
<comment type="function">
    <text evidence="17">Core subunit of the mitochondrial membrane respiratory chain NADH dehydrogenase (Complex I) which catalyzes electron transfer from NADH through the respiratory chain, using ubiquinone as an electron acceptor.</text>
</comment>
<evidence type="ECO:0000256" key="14">
    <source>
        <dbReference type="ARBA" id="ARBA00023128"/>
    </source>
</evidence>
<geneLocation type="mitochondrion" evidence="18"/>
<gene>
    <name evidence="18" type="primary">nad4l</name>
</gene>
<dbReference type="PANTHER" id="PTHR11434">
    <property type="entry name" value="NADH-UBIQUINONE OXIDOREDUCTASE SUBUNIT ND4L"/>
    <property type="match status" value="1"/>
</dbReference>
<keyword evidence="14 17" id="KW-0496">Mitochondrion</keyword>
<protein>
    <recommendedName>
        <fullName evidence="5 17">NADH-ubiquinone oxidoreductase chain 4L</fullName>
        <ecNumber evidence="4 17">7.1.1.2</ecNumber>
    </recommendedName>
</protein>
<evidence type="ECO:0000313" key="18">
    <source>
        <dbReference type="EMBL" id="ALO77080.1"/>
    </source>
</evidence>
<keyword evidence="10 17" id="KW-0249">Electron transport</keyword>
<evidence type="ECO:0000256" key="12">
    <source>
        <dbReference type="ARBA" id="ARBA00023027"/>
    </source>
</evidence>
<keyword evidence="11 17" id="KW-1133">Transmembrane helix</keyword>
<evidence type="ECO:0000256" key="7">
    <source>
        <dbReference type="ARBA" id="ARBA00022660"/>
    </source>
</evidence>
<evidence type="ECO:0000256" key="17">
    <source>
        <dbReference type="RuleBase" id="RU004419"/>
    </source>
</evidence>
<name>A0A0S2MQT1_9SCAR</name>
<dbReference type="GO" id="GO:0008137">
    <property type="term" value="F:NADH dehydrogenase (ubiquinone) activity"/>
    <property type="evidence" value="ECO:0007669"/>
    <property type="project" value="UniProtKB-EC"/>
</dbReference>
<keyword evidence="6 17" id="KW-0813">Transport</keyword>